<dbReference type="AlphaFoldDB" id="A0A0R1UDZ8"/>
<protein>
    <submittedName>
        <fullName evidence="1">Uncharacterized protein</fullName>
    </submittedName>
</protein>
<dbReference type="EMBL" id="AZFK01000018">
    <property type="protein sequence ID" value="KRL91649.1"/>
    <property type="molecule type" value="Genomic_DNA"/>
</dbReference>
<evidence type="ECO:0000313" key="1">
    <source>
        <dbReference type="EMBL" id="KRL91649.1"/>
    </source>
</evidence>
<organism evidence="1 2">
    <name type="scientific">Limosilactobacillus ingluviei DSM 15946</name>
    <dbReference type="NCBI Taxonomy" id="1423760"/>
    <lineage>
        <taxon>Bacteria</taxon>
        <taxon>Bacillati</taxon>
        <taxon>Bacillota</taxon>
        <taxon>Bacilli</taxon>
        <taxon>Lactobacillales</taxon>
        <taxon>Lactobacillaceae</taxon>
        <taxon>Limosilactobacillus</taxon>
    </lineage>
</organism>
<gene>
    <name evidence="1" type="ORF">FC43_GL001067</name>
</gene>
<reference evidence="1 2" key="1">
    <citation type="journal article" date="2015" name="Genome Announc.">
        <title>Expanding the biotechnology potential of lactobacilli through comparative genomics of 213 strains and associated genera.</title>
        <authorList>
            <person name="Sun Z."/>
            <person name="Harris H.M."/>
            <person name="McCann A."/>
            <person name="Guo C."/>
            <person name="Argimon S."/>
            <person name="Zhang W."/>
            <person name="Yang X."/>
            <person name="Jeffery I.B."/>
            <person name="Cooney J.C."/>
            <person name="Kagawa T.F."/>
            <person name="Liu W."/>
            <person name="Song Y."/>
            <person name="Salvetti E."/>
            <person name="Wrobel A."/>
            <person name="Rasinkangas P."/>
            <person name="Parkhill J."/>
            <person name="Rea M.C."/>
            <person name="O'Sullivan O."/>
            <person name="Ritari J."/>
            <person name="Douillard F.P."/>
            <person name="Paul Ross R."/>
            <person name="Yang R."/>
            <person name="Briner A.E."/>
            <person name="Felis G.E."/>
            <person name="de Vos W.M."/>
            <person name="Barrangou R."/>
            <person name="Klaenhammer T.R."/>
            <person name="Caufield P.W."/>
            <person name="Cui Y."/>
            <person name="Zhang H."/>
            <person name="O'Toole P.W."/>
        </authorList>
    </citation>
    <scope>NUCLEOTIDE SEQUENCE [LARGE SCALE GENOMIC DNA]</scope>
    <source>
        <strain evidence="1 2">DSM 15946</strain>
    </source>
</reference>
<dbReference type="Proteomes" id="UP000050816">
    <property type="component" value="Unassembled WGS sequence"/>
</dbReference>
<name>A0A0R1UDZ8_9LACO</name>
<proteinExistence type="predicted"/>
<sequence length="197" mass="22129">MENNFTHVLTIQIGLDFTKILSPENVPGVMAYLGIDNEAELLQGISSDKYNKAMRALKDAGFEVIGGNFEQVNNGPQPEMPTETSDQEEINPEVAEQMYKSQLRGNLVKLLTNQGNDLGESLEGITLNEKYAEIIPNKDDLFGVKNIDSLELEFSEMEDDEVAVLSYLEDGELKYKKLHNSDFEQSERMEESSQNAK</sequence>
<dbReference type="RefSeq" id="WP_056954037.1">
    <property type="nucleotide sequence ID" value="NZ_AZFK01000018.1"/>
</dbReference>
<dbReference type="PATRIC" id="fig|1423760.3.peg.1124"/>
<accession>A0A0R1UDZ8</accession>
<evidence type="ECO:0000313" key="2">
    <source>
        <dbReference type="Proteomes" id="UP000050816"/>
    </source>
</evidence>
<comment type="caution">
    <text evidence="1">The sequence shown here is derived from an EMBL/GenBank/DDBJ whole genome shotgun (WGS) entry which is preliminary data.</text>
</comment>